<organism evidence="1 2">
    <name type="scientific">Papilio xuthus</name>
    <name type="common">Asian swallowtail butterfly</name>
    <dbReference type="NCBI Taxonomy" id="66420"/>
    <lineage>
        <taxon>Eukaryota</taxon>
        <taxon>Metazoa</taxon>
        <taxon>Ecdysozoa</taxon>
        <taxon>Arthropoda</taxon>
        <taxon>Hexapoda</taxon>
        <taxon>Insecta</taxon>
        <taxon>Pterygota</taxon>
        <taxon>Neoptera</taxon>
        <taxon>Endopterygota</taxon>
        <taxon>Lepidoptera</taxon>
        <taxon>Glossata</taxon>
        <taxon>Ditrysia</taxon>
        <taxon>Papilionoidea</taxon>
        <taxon>Papilionidae</taxon>
        <taxon>Papilioninae</taxon>
        <taxon>Papilio</taxon>
    </lineage>
</organism>
<protein>
    <submittedName>
        <fullName evidence="1">Uncharacterized protein</fullName>
    </submittedName>
</protein>
<evidence type="ECO:0000313" key="1">
    <source>
        <dbReference type="EMBL" id="KPI97448.1"/>
    </source>
</evidence>
<keyword evidence="2" id="KW-1185">Reference proteome</keyword>
<sequence length="80" mass="9419">MITSPLTWIENSSVQNELVKNPTLIIYLTLLRWDFDSLLYHYNFEKQAVPDKFSIVKKERHIFKELVKQMALKGTAQHLG</sequence>
<proteinExistence type="predicted"/>
<gene>
    <name evidence="1" type="ORF">RR46_09355</name>
</gene>
<accession>A0A194PWQ6</accession>
<dbReference type="AlphaFoldDB" id="A0A194PWQ6"/>
<name>A0A194PWQ6_PAPXU</name>
<dbReference type="EMBL" id="KQ459590">
    <property type="protein sequence ID" value="KPI97448.1"/>
    <property type="molecule type" value="Genomic_DNA"/>
</dbReference>
<reference evidence="1 2" key="1">
    <citation type="journal article" date="2015" name="Nat. Commun.">
        <title>Outbred genome sequencing and CRISPR/Cas9 gene editing in butterflies.</title>
        <authorList>
            <person name="Li X."/>
            <person name="Fan D."/>
            <person name="Zhang W."/>
            <person name="Liu G."/>
            <person name="Zhang L."/>
            <person name="Zhao L."/>
            <person name="Fang X."/>
            <person name="Chen L."/>
            <person name="Dong Y."/>
            <person name="Chen Y."/>
            <person name="Ding Y."/>
            <person name="Zhao R."/>
            <person name="Feng M."/>
            <person name="Zhu Y."/>
            <person name="Feng Y."/>
            <person name="Jiang X."/>
            <person name="Zhu D."/>
            <person name="Xiang H."/>
            <person name="Feng X."/>
            <person name="Li S."/>
            <person name="Wang J."/>
            <person name="Zhang G."/>
            <person name="Kronforst M.R."/>
            <person name="Wang W."/>
        </authorList>
    </citation>
    <scope>NUCLEOTIDE SEQUENCE [LARGE SCALE GENOMIC DNA]</scope>
    <source>
        <strain evidence="1">Ya'a_city_454_Px</strain>
        <tissue evidence="1">Whole body</tissue>
    </source>
</reference>
<dbReference type="Proteomes" id="UP000053268">
    <property type="component" value="Unassembled WGS sequence"/>
</dbReference>
<evidence type="ECO:0000313" key="2">
    <source>
        <dbReference type="Proteomes" id="UP000053268"/>
    </source>
</evidence>